<keyword evidence="3" id="KW-1185">Reference proteome</keyword>
<evidence type="ECO:0000313" key="3">
    <source>
        <dbReference type="Proteomes" id="UP001174677"/>
    </source>
</evidence>
<protein>
    <submittedName>
        <fullName evidence="2">Uncharacterized protein</fullName>
    </submittedName>
</protein>
<name>A0ABQ9KA01_HEVBR</name>
<evidence type="ECO:0000313" key="2">
    <source>
        <dbReference type="EMBL" id="KAJ9129899.1"/>
    </source>
</evidence>
<evidence type="ECO:0000256" key="1">
    <source>
        <dbReference type="SAM" id="Phobius"/>
    </source>
</evidence>
<accession>A0ABQ9KA01</accession>
<proteinExistence type="predicted"/>
<dbReference type="EMBL" id="JARPOI010000093">
    <property type="protein sequence ID" value="KAJ9129899.1"/>
    <property type="molecule type" value="Genomic_DNA"/>
</dbReference>
<dbReference type="Proteomes" id="UP001174677">
    <property type="component" value="Unassembled WGS sequence"/>
</dbReference>
<keyword evidence="1" id="KW-0812">Transmembrane</keyword>
<keyword evidence="1" id="KW-0472">Membrane</keyword>
<feature type="non-terminal residue" evidence="2">
    <location>
        <position position="59"/>
    </location>
</feature>
<gene>
    <name evidence="2" type="ORF">P3X46_035217</name>
</gene>
<reference evidence="2 3" key="1">
    <citation type="journal article" date="2023" name="Plant Biotechnol. J.">
        <title>Chromosome-level wild Hevea brasiliensis genome provides new tools for genomic-assisted breeding and valuable loci to elevate rubber yield.</title>
        <authorList>
            <person name="Cheng H."/>
            <person name="Song X."/>
            <person name="Hu Y."/>
            <person name="Wu T."/>
            <person name="Yang Q."/>
            <person name="An Z."/>
            <person name="Feng S."/>
            <person name="Deng Z."/>
            <person name="Wu W."/>
            <person name="Zeng X."/>
            <person name="Tu M."/>
            <person name="Wang X."/>
            <person name="Huang H."/>
        </authorList>
    </citation>
    <scope>NUCLEOTIDE SEQUENCE [LARGE SCALE GENOMIC DNA]</scope>
    <source>
        <strain evidence="2">MT/VB/25A 57/8</strain>
    </source>
</reference>
<keyword evidence="1" id="KW-1133">Transmembrane helix</keyword>
<sequence length="59" mass="6985">MASHLRLKFEFKATCDRSEKVTIICDSRLSFNFLCSIFSTCLYLTNWTLLIICVLWLLY</sequence>
<organism evidence="2 3">
    <name type="scientific">Hevea brasiliensis</name>
    <name type="common">Para rubber tree</name>
    <name type="synonym">Siphonia brasiliensis</name>
    <dbReference type="NCBI Taxonomy" id="3981"/>
    <lineage>
        <taxon>Eukaryota</taxon>
        <taxon>Viridiplantae</taxon>
        <taxon>Streptophyta</taxon>
        <taxon>Embryophyta</taxon>
        <taxon>Tracheophyta</taxon>
        <taxon>Spermatophyta</taxon>
        <taxon>Magnoliopsida</taxon>
        <taxon>eudicotyledons</taxon>
        <taxon>Gunneridae</taxon>
        <taxon>Pentapetalae</taxon>
        <taxon>rosids</taxon>
        <taxon>fabids</taxon>
        <taxon>Malpighiales</taxon>
        <taxon>Euphorbiaceae</taxon>
        <taxon>Crotonoideae</taxon>
        <taxon>Micrandreae</taxon>
        <taxon>Hevea</taxon>
    </lineage>
</organism>
<comment type="caution">
    <text evidence="2">The sequence shown here is derived from an EMBL/GenBank/DDBJ whole genome shotgun (WGS) entry which is preliminary data.</text>
</comment>
<feature type="transmembrane region" description="Helical" evidence="1">
    <location>
        <begin position="37"/>
        <end position="58"/>
    </location>
</feature>